<sequence>MTHPISGIVAYPITPFTAEDTIDVDALRLLLDRMIESGVDAIAPLGSTGESAYLTDDEWTTVAAETIAHVGQRVPTVVGVSDLTTSGAVRRAKLAERLGATAVMALPTSYWRLTEDEVRVHFTTVAASVGLPVMAYNNPATTGIDMSPEFLFDLVGAVDNITMVKESTGDITRMNRLRELSGGTLPFFNGSNPLAYKAFGAGAAGWCTAAPCLIPRPIVSFHRAVASGETGRAEAMWEHLRPFLEMIVSRGLPTTIKSGLRSIGVDAGTPRRPLLPLDEHETARLHELITVCETHL</sequence>
<dbReference type="PIRSF" id="PIRSF001365">
    <property type="entry name" value="DHDPS"/>
    <property type="match status" value="1"/>
</dbReference>
<comment type="caution">
    <text evidence="4">The sequence shown here is derived from an EMBL/GenBank/DDBJ whole genome shotgun (WGS) entry which is preliminary data.</text>
</comment>
<dbReference type="PANTHER" id="PTHR12128:SF66">
    <property type="entry name" value="4-HYDROXY-2-OXOGLUTARATE ALDOLASE, MITOCHONDRIAL"/>
    <property type="match status" value="1"/>
</dbReference>
<name>A0ABS0DGW4_9NOCA</name>
<accession>A0ABS0DGW4</accession>
<evidence type="ECO:0000256" key="2">
    <source>
        <dbReference type="ARBA" id="ARBA00023239"/>
    </source>
</evidence>
<dbReference type="SMART" id="SM01130">
    <property type="entry name" value="DHDPS"/>
    <property type="match status" value="1"/>
</dbReference>
<reference evidence="4 5" key="1">
    <citation type="submission" date="2020-10" db="EMBL/GenBank/DDBJ databases">
        <title>Identification of Nocardia species via Next-generation sequencing and recognition of intraspecies genetic diversity.</title>
        <authorList>
            <person name="Li P."/>
            <person name="Li P."/>
            <person name="Lu B."/>
        </authorList>
    </citation>
    <scope>NUCLEOTIDE SEQUENCE [LARGE SCALE GENOMIC DNA]</scope>
    <source>
        <strain evidence="4 5">BJ06-0143</strain>
    </source>
</reference>
<dbReference type="PRINTS" id="PR00146">
    <property type="entry name" value="DHPICSNTHASE"/>
</dbReference>
<dbReference type="CDD" id="cd00408">
    <property type="entry name" value="DHDPS-like"/>
    <property type="match status" value="1"/>
</dbReference>
<protein>
    <submittedName>
        <fullName evidence="4">Dihydrodipicolinate synthase family protein</fullName>
    </submittedName>
</protein>
<dbReference type="Pfam" id="PF00701">
    <property type="entry name" value="DHDPS"/>
    <property type="match status" value="1"/>
</dbReference>
<dbReference type="PANTHER" id="PTHR12128">
    <property type="entry name" value="DIHYDRODIPICOLINATE SYNTHASE"/>
    <property type="match status" value="1"/>
</dbReference>
<evidence type="ECO:0000256" key="1">
    <source>
        <dbReference type="ARBA" id="ARBA00007592"/>
    </source>
</evidence>
<dbReference type="Gene3D" id="3.20.20.70">
    <property type="entry name" value="Aldolase class I"/>
    <property type="match status" value="1"/>
</dbReference>
<evidence type="ECO:0000313" key="4">
    <source>
        <dbReference type="EMBL" id="MBF6357714.1"/>
    </source>
</evidence>
<gene>
    <name evidence="4" type="ORF">IU449_24735</name>
</gene>
<evidence type="ECO:0000256" key="3">
    <source>
        <dbReference type="PIRNR" id="PIRNR001365"/>
    </source>
</evidence>
<organism evidence="4 5">
    <name type="scientific">Nocardia higoensis</name>
    <dbReference type="NCBI Taxonomy" id="228599"/>
    <lineage>
        <taxon>Bacteria</taxon>
        <taxon>Bacillati</taxon>
        <taxon>Actinomycetota</taxon>
        <taxon>Actinomycetes</taxon>
        <taxon>Mycobacteriales</taxon>
        <taxon>Nocardiaceae</taxon>
        <taxon>Nocardia</taxon>
    </lineage>
</organism>
<proteinExistence type="inferred from homology"/>
<dbReference type="Proteomes" id="UP000707731">
    <property type="component" value="Unassembled WGS sequence"/>
</dbReference>
<dbReference type="InterPro" id="IPR002220">
    <property type="entry name" value="DapA-like"/>
</dbReference>
<evidence type="ECO:0000313" key="5">
    <source>
        <dbReference type="Proteomes" id="UP000707731"/>
    </source>
</evidence>
<comment type="similarity">
    <text evidence="1 3">Belongs to the DapA family.</text>
</comment>
<keyword evidence="5" id="KW-1185">Reference proteome</keyword>
<dbReference type="RefSeq" id="WP_195004547.1">
    <property type="nucleotide sequence ID" value="NZ_JADLQN010000006.1"/>
</dbReference>
<keyword evidence="2 3" id="KW-0456">Lyase</keyword>
<dbReference type="SUPFAM" id="SSF51569">
    <property type="entry name" value="Aldolase"/>
    <property type="match status" value="1"/>
</dbReference>
<dbReference type="InterPro" id="IPR013785">
    <property type="entry name" value="Aldolase_TIM"/>
</dbReference>
<dbReference type="EMBL" id="JADLQN010000006">
    <property type="protein sequence ID" value="MBF6357714.1"/>
    <property type="molecule type" value="Genomic_DNA"/>
</dbReference>